<evidence type="ECO:0000313" key="1">
    <source>
        <dbReference type="EMBL" id="KAI8558166.1"/>
    </source>
</evidence>
<name>A0ACC0NYY3_RHOML</name>
<sequence length="306" mass="34353">MNQLPVDVLIDILSWLPVKPLTICSCISKSFLNLTRDPRFAQAHLSRSPSSSLSSPDFLLQGLCPDHHYGKIHFLEQNRQAVDDDDHYTLTDLQFAIPGFNCFQVVRSCHGLLCLATNSSLRNLIYVCNPFTRQYVRLPDPLIRPLHHNPHSKVVGFGFCDKTHEYKVVEVAPSKLFTGVQTDRSKVFVFTLGECWRDKGDVPCAVETLAGVSNKFVNGALHRVGSSPVNVILSFDVGDEVFRVIPFPDQFGRDQRGFCSLKILGGCLLIVNCSSFGNPAEIWVMLDYGVQESWTKCFIWKDSECP</sequence>
<keyword evidence="2" id="KW-1185">Reference proteome</keyword>
<accession>A0ACC0NYY3</accession>
<comment type="caution">
    <text evidence="1">The sequence shown here is derived from an EMBL/GenBank/DDBJ whole genome shotgun (WGS) entry which is preliminary data.</text>
</comment>
<gene>
    <name evidence="1" type="ORF">RHMOL_Rhmol04G0068400</name>
</gene>
<dbReference type="Proteomes" id="UP001062846">
    <property type="component" value="Chromosome 4"/>
</dbReference>
<reference evidence="1" key="1">
    <citation type="submission" date="2022-02" db="EMBL/GenBank/DDBJ databases">
        <title>Plant Genome Project.</title>
        <authorList>
            <person name="Zhang R.-G."/>
        </authorList>
    </citation>
    <scope>NUCLEOTIDE SEQUENCE</scope>
    <source>
        <strain evidence="1">AT1</strain>
    </source>
</reference>
<dbReference type="EMBL" id="CM046391">
    <property type="protein sequence ID" value="KAI8558166.1"/>
    <property type="molecule type" value="Genomic_DNA"/>
</dbReference>
<organism evidence="1 2">
    <name type="scientific">Rhododendron molle</name>
    <name type="common">Chinese azalea</name>
    <name type="synonym">Azalea mollis</name>
    <dbReference type="NCBI Taxonomy" id="49168"/>
    <lineage>
        <taxon>Eukaryota</taxon>
        <taxon>Viridiplantae</taxon>
        <taxon>Streptophyta</taxon>
        <taxon>Embryophyta</taxon>
        <taxon>Tracheophyta</taxon>
        <taxon>Spermatophyta</taxon>
        <taxon>Magnoliopsida</taxon>
        <taxon>eudicotyledons</taxon>
        <taxon>Gunneridae</taxon>
        <taxon>Pentapetalae</taxon>
        <taxon>asterids</taxon>
        <taxon>Ericales</taxon>
        <taxon>Ericaceae</taxon>
        <taxon>Ericoideae</taxon>
        <taxon>Rhodoreae</taxon>
        <taxon>Rhododendron</taxon>
    </lineage>
</organism>
<proteinExistence type="predicted"/>
<evidence type="ECO:0000313" key="2">
    <source>
        <dbReference type="Proteomes" id="UP001062846"/>
    </source>
</evidence>
<protein>
    <submittedName>
        <fullName evidence="1">Uncharacterized protein</fullName>
    </submittedName>
</protein>